<dbReference type="InterPro" id="IPR036249">
    <property type="entry name" value="Thioredoxin-like_sf"/>
</dbReference>
<dbReference type="InterPro" id="IPR005746">
    <property type="entry name" value="Thioredoxin"/>
</dbReference>
<evidence type="ECO:0000256" key="4">
    <source>
        <dbReference type="ARBA" id="ARBA00023284"/>
    </source>
</evidence>
<reference evidence="6 7" key="1">
    <citation type="submission" date="2016-10" db="EMBL/GenBank/DDBJ databases">
        <authorList>
            <person name="de Groot N.N."/>
        </authorList>
    </citation>
    <scope>NUCLEOTIDE SEQUENCE [LARGE SCALE GENOMIC DNA]</scope>
    <source>
        <strain evidence="6 7">DSM 22187</strain>
    </source>
</reference>
<evidence type="ECO:0000313" key="6">
    <source>
        <dbReference type="EMBL" id="SEJ22148.1"/>
    </source>
</evidence>
<organism evidence="6 7">
    <name type="scientific">Halohasta litchfieldiae</name>
    <dbReference type="NCBI Taxonomy" id="1073996"/>
    <lineage>
        <taxon>Archaea</taxon>
        <taxon>Methanobacteriati</taxon>
        <taxon>Methanobacteriota</taxon>
        <taxon>Stenosarchaea group</taxon>
        <taxon>Halobacteria</taxon>
        <taxon>Halobacteriales</taxon>
        <taxon>Haloferacaceae</taxon>
        <taxon>Halohasta</taxon>
    </lineage>
</organism>
<accession>A0A2H4Q5I0</accession>
<dbReference type="RefSeq" id="WP_089673523.1">
    <property type="nucleotide sequence ID" value="NZ_CP024845.1"/>
</dbReference>
<evidence type="ECO:0000256" key="1">
    <source>
        <dbReference type="ARBA" id="ARBA00022448"/>
    </source>
</evidence>
<dbReference type="GO" id="GO:0005737">
    <property type="term" value="C:cytoplasm"/>
    <property type="evidence" value="ECO:0007669"/>
    <property type="project" value="TreeGrafter"/>
</dbReference>
<dbReference type="PANTHER" id="PTHR45663">
    <property type="entry name" value="GEO12009P1"/>
    <property type="match status" value="1"/>
</dbReference>
<evidence type="ECO:0000256" key="2">
    <source>
        <dbReference type="ARBA" id="ARBA00022982"/>
    </source>
</evidence>
<dbReference type="AlphaFoldDB" id="A0A1H6WZ92"/>
<dbReference type="PROSITE" id="PS51352">
    <property type="entry name" value="THIOREDOXIN_2"/>
    <property type="match status" value="1"/>
</dbReference>
<dbReference type="InterPro" id="IPR017937">
    <property type="entry name" value="Thioredoxin_CS"/>
</dbReference>
<dbReference type="KEGG" id="hae:halTADL_2867"/>
<evidence type="ECO:0000256" key="3">
    <source>
        <dbReference type="ARBA" id="ARBA00023157"/>
    </source>
</evidence>
<evidence type="ECO:0000313" key="7">
    <source>
        <dbReference type="Proteomes" id="UP000198888"/>
    </source>
</evidence>
<dbReference type="OrthoDB" id="35385at2157"/>
<dbReference type="SUPFAM" id="SSF52833">
    <property type="entry name" value="Thioredoxin-like"/>
    <property type="match status" value="1"/>
</dbReference>
<dbReference type="STRING" id="1073996.SAMN05444271_13216"/>
<dbReference type="EMBL" id="FNYR01000032">
    <property type="protein sequence ID" value="SEJ22148.1"/>
    <property type="molecule type" value="Genomic_DNA"/>
</dbReference>
<dbReference type="Gene3D" id="3.40.30.10">
    <property type="entry name" value="Glutaredoxin"/>
    <property type="match status" value="1"/>
</dbReference>
<keyword evidence="3" id="KW-1015">Disulfide bond</keyword>
<feature type="domain" description="Thioredoxin" evidence="5">
    <location>
        <begin position="2"/>
        <end position="114"/>
    </location>
</feature>
<protein>
    <submittedName>
        <fullName evidence="6">Thioredoxin</fullName>
    </submittedName>
</protein>
<sequence>MSSNTNAAPAEPIQLGNPDEFDDVVDNYDVVLVDFYADWCGPCKMMEPTIGALAADTDAAVLKVDVDQFQALAGQYEVQGIPTLLVFADGELAERMVGAQTGDALSQTIAGYTE</sequence>
<dbReference type="GO" id="GO:0015035">
    <property type="term" value="F:protein-disulfide reductase activity"/>
    <property type="evidence" value="ECO:0007669"/>
    <property type="project" value="InterPro"/>
</dbReference>
<dbReference type="PROSITE" id="PS00194">
    <property type="entry name" value="THIOREDOXIN_1"/>
    <property type="match status" value="1"/>
</dbReference>
<gene>
    <name evidence="6" type="ORF">SAMN05444271_13216</name>
</gene>
<dbReference type="CDD" id="cd02947">
    <property type="entry name" value="TRX_family"/>
    <property type="match status" value="1"/>
</dbReference>
<accession>A0A1H6WZ92</accession>
<dbReference type="Pfam" id="PF00085">
    <property type="entry name" value="Thioredoxin"/>
    <property type="match status" value="1"/>
</dbReference>
<proteinExistence type="predicted"/>
<keyword evidence="7" id="KW-1185">Reference proteome</keyword>
<keyword evidence="1" id="KW-0813">Transport</keyword>
<dbReference type="NCBIfam" id="TIGR01068">
    <property type="entry name" value="thioredoxin"/>
    <property type="match status" value="1"/>
</dbReference>
<dbReference type="PANTHER" id="PTHR45663:SF11">
    <property type="entry name" value="GEO12009P1"/>
    <property type="match status" value="1"/>
</dbReference>
<dbReference type="InterPro" id="IPR013766">
    <property type="entry name" value="Thioredoxin_domain"/>
</dbReference>
<evidence type="ECO:0000259" key="5">
    <source>
        <dbReference type="PROSITE" id="PS51352"/>
    </source>
</evidence>
<dbReference type="PRINTS" id="PR00421">
    <property type="entry name" value="THIOREDOXIN"/>
</dbReference>
<dbReference type="GeneID" id="35003638"/>
<name>A0A1H6WZ92_9EURY</name>
<keyword evidence="4" id="KW-0676">Redox-active center</keyword>
<dbReference type="Proteomes" id="UP000198888">
    <property type="component" value="Unassembled WGS sequence"/>
</dbReference>
<keyword evidence="2" id="KW-0249">Electron transport</keyword>